<accession>A0A8J2L3J8</accession>
<dbReference type="OrthoDB" id="7255276at2759"/>
<keyword evidence="4" id="KW-1185">Reference proteome</keyword>
<evidence type="ECO:0000313" key="3">
    <source>
        <dbReference type="EMBL" id="CAG7825638.1"/>
    </source>
</evidence>
<dbReference type="InterPro" id="IPR000618">
    <property type="entry name" value="Insect_cuticle"/>
</dbReference>
<proteinExistence type="predicted"/>
<dbReference type="GO" id="GO:0008010">
    <property type="term" value="F:structural constituent of chitin-based larval cuticle"/>
    <property type="evidence" value="ECO:0007669"/>
    <property type="project" value="TreeGrafter"/>
</dbReference>
<evidence type="ECO:0000256" key="1">
    <source>
        <dbReference type="ARBA" id="ARBA00022460"/>
    </source>
</evidence>
<dbReference type="InterPro" id="IPR050468">
    <property type="entry name" value="Cuticle_Struct_Prot"/>
</dbReference>
<protein>
    <submittedName>
        <fullName evidence="3">Uncharacterized protein</fullName>
    </submittedName>
</protein>
<dbReference type="PROSITE" id="PS51155">
    <property type="entry name" value="CHIT_BIND_RR_2"/>
    <property type="match status" value="1"/>
</dbReference>
<dbReference type="PANTHER" id="PTHR10380:SF173">
    <property type="entry name" value="CUTICULAR PROTEIN 47EF, ISOFORM C-RELATED"/>
    <property type="match status" value="1"/>
</dbReference>
<comment type="caution">
    <text evidence="3">The sequence shown here is derived from an EMBL/GenBank/DDBJ whole genome shotgun (WGS) entry which is preliminary data.</text>
</comment>
<dbReference type="AlphaFoldDB" id="A0A8J2L3J8"/>
<organism evidence="3 4">
    <name type="scientific">Allacma fusca</name>
    <dbReference type="NCBI Taxonomy" id="39272"/>
    <lineage>
        <taxon>Eukaryota</taxon>
        <taxon>Metazoa</taxon>
        <taxon>Ecdysozoa</taxon>
        <taxon>Arthropoda</taxon>
        <taxon>Hexapoda</taxon>
        <taxon>Collembola</taxon>
        <taxon>Symphypleona</taxon>
        <taxon>Sminthuridae</taxon>
        <taxon>Allacma</taxon>
    </lineage>
</organism>
<keyword evidence="1 2" id="KW-0193">Cuticle</keyword>
<sequence>NGYQPIAYVEAQQSANTISRYQKDHIGDGNYRYGYNTTNGITKAEAGRTKNPEAPVNAQANEKDGCYSYTSPEGAFVSVVYIADEKGYHPKTRITYPGTARHEQHKSYPCAPLDNIPEPGPILTHEMHHTQDPGILYPTTPAPCPNPPPCTCPDEFREPFAFHTLDGSYVLVTFVLNNERIYKPFVQVLPPGWRNFYTCKIETPVAKIPGVTNPLIIYP</sequence>
<dbReference type="Proteomes" id="UP000708208">
    <property type="component" value="Unassembled WGS sequence"/>
</dbReference>
<feature type="non-terminal residue" evidence="3">
    <location>
        <position position="1"/>
    </location>
</feature>
<evidence type="ECO:0000313" key="4">
    <source>
        <dbReference type="Proteomes" id="UP000708208"/>
    </source>
</evidence>
<gene>
    <name evidence="3" type="ORF">AFUS01_LOCUS35739</name>
</gene>
<dbReference type="EMBL" id="CAJVCH010537046">
    <property type="protein sequence ID" value="CAG7825638.1"/>
    <property type="molecule type" value="Genomic_DNA"/>
</dbReference>
<feature type="non-terminal residue" evidence="3">
    <location>
        <position position="219"/>
    </location>
</feature>
<dbReference type="Pfam" id="PF00379">
    <property type="entry name" value="Chitin_bind_4"/>
    <property type="match status" value="1"/>
</dbReference>
<dbReference type="GO" id="GO:0062129">
    <property type="term" value="C:chitin-based extracellular matrix"/>
    <property type="evidence" value="ECO:0007669"/>
    <property type="project" value="TreeGrafter"/>
</dbReference>
<dbReference type="PROSITE" id="PS00233">
    <property type="entry name" value="CHIT_BIND_RR_1"/>
    <property type="match status" value="1"/>
</dbReference>
<dbReference type="InterPro" id="IPR031311">
    <property type="entry name" value="CHIT_BIND_RR_consensus"/>
</dbReference>
<evidence type="ECO:0000256" key="2">
    <source>
        <dbReference type="PROSITE-ProRule" id="PRU00497"/>
    </source>
</evidence>
<name>A0A8J2L3J8_9HEXA</name>
<reference evidence="3" key="1">
    <citation type="submission" date="2021-06" db="EMBL/GenBank/DDBJ databases">
        <authorList>
            <person name="Hodson N. C."/>
            <person name="Mongue J. A."/>
            <person name="Jaron S. K."/>
        </authorList>
    </citation>
    <scope>NUCLEOTIDE SEQUENCE</scope>
</reference>
<dbReference type="PANTHER" id="PTHR10380">
    <property type="entry name" value="CUTICLE PROTEIN"/>
    <property type="match status" value="1"/>
</dbReference>